<proteinExistence type="predicted"/>
<reference evidence="3" key="1">
    <citation type="journal article" date="2017" name="Nat. Commun.">
        <title>The asparagus genome sheds light on the origin and evolution of a young Y chromosome.</title>
        <authorList>
            <person name="Harkess A."/>
            <person name="Zhou J."/>
            <person name="Xu C."/>
            <person name="Bowers J.E."/>
            <person name="Van der Hulst R."/>
            <person name="Ayyampalayam S."/>
            <person name="Mercati F."/>
            <person name="Riccardi P."/>
            <person name="McKain M.R."/>
            <person name="Kakrana A."/>
            <person name="Tang H."/>
            <person name="Ray J."/>
            <person name="Groenendijk J."/>
            <person name="Arikit S."/>
            <person name="Mathioni S.M."/>
            <person name="Nakano M."/>
            <person name="Shan H."/>
            <person name="Telgmann-Rauber A."/>
            <person name="Kanno A."/>
            <person name="Yue Z."/>
            <person name="Chen H."/>
            <person name="Li W."/>
            <person name="Chen Y."/>
            <person name="Xu X."/>
            <person name="Zhang Y."/>
            <person name="Luo S."/>
            <person name="Chen H."/>
            <person name="Gao J."/>
            <person name="Mao Z."/>
            <person name="Pires J.C."/>
            <person name="Luo M."/>
            <person name="Kudrna D."/>
            <person name="Wing R.A."/>
            <person name="Meyers B.C."/>
            <person name="Yi K."/>
            <person name="Kong H."/>
            <person name="Lavrijsen P."/>
            <person name="Sunseri F."/>
            <person name="Falavigna A."/>
            <person name="Ye Y."/>
            <person name="Leebens-Mack J.H."/>
            <person name="Chen G."/>
        </authorList>
    </citation>
    <scope>NUCLEOTIDE SEQUENCE [LARGE SCALE GENOMIC DNA]</scope>
    <source>
        <strain evidence="3">cv. DH0086</strain>
    </source>
</reference>
<name>A0A5P1EUZ6_ASPOF</name>
<feature type="region of interest" description="Disordered" evidence="1">
    <location>
        <begin position="103"/>
        <end position="132"/>
    </location>
</feature>
<dbReference type="EMBL" id="CM007385">
    <property type="protein sequence ID" value="ONK68321.1"/>
    <property type="molecule type" value="Genomic_DNA"/>
</dbReference>
<protein>
    <recommendedName>
        <fullName evidence="4">Gag-pol polyprotein</fullName>
    </recommendedName>
</protein>
<sequence length="177" mass="20236">MATKGYRSYEVNLNSTKKSGFTDKSKLKCLNYGGTRHTREDCFELIGYPDWWKDPRKKKQGDNSRGRASLEVSREPQQTGAKETYNLSFVDSRCVAATTQVRRDQIDHAQAPDSAQTYRAPGTDQGEQGKGKSCTKCMINNSSKNMNWVIDSGATDHMTYEDGEFREIRKPHKNRYY</sequence>
<keyword evidence="3" id="KW-1185">Reference proteome</keyword>
<evidence type="ECO:0000256" key="1">
    <source>
        <dbReference type="SAM" id="MobiDB-lite"/>
    </source>
</evidence>
<dbReference type="AlphaFoldDB" id="A0A5P1EUZ6"/>
<evidence type="ECO:0008006" key="4">
    <source>
        <dbReference type="Google" id="ProtNLM"/>
    </source>
</evidence>
<accession>A0A5P1EUZ6</accession>
<evidence type="ECO:0000313" key="2">
    <source>
        <dbReference type="EMBL" id="ONK68321.1"/>
    </source>
</evidence>
<organism evidence="2 3">
    <name type="scientific">Asparagus officinalis</name>
    <name type="common">Garden asparagus</name>
    <dbReference type="NCBI Taxonomy" id="4686"/>
    <lineage>
        <taxon>Eukaryota</taxon>
        <taxon>Viridiplantae</taxon>
        <taxon>Streptophyta</taxon>
        <taxon>Embryophyta</taxon>
        <taxon>Tracheophyta</taxon>
        <taxon>Spermatophyta</taxon>
        <taxon>Magnoliopsida</taxon>
        <taxon>Liliopsida</taxon>
        <taxon>Asparagales</taxon>
        <taxon>Asparagaceae</taxon>
        <taxon>Asparagoideae</taxon>
        <taxon>Asparagus</taxon>
    </lineage>
</organism>
<dbReference type="Proteomes" id="UP000243459">
    <property type="component" value="Chromosome 5"/>
</dbReference>
<feature type="region of interest" description="Disordered" evidence="1">
    <location>
        <begin position="54"/>
        <end position="82"/>
    </location>
</feature>
<gene>
    <name evidence="2" type="ORF">A4U43_C05F10150</name>
</gene>
<dbReference type="Gramene" id="ONK68321">
    <property type="protein sequence ID" value="ONK68321"/>
    <property type="gene ID" value="A4U43_C05F10150"/>
</dbReference>
<evidence type="ECO:0000313" key="3">
    <source>
        <dbReference type="Proteomes" id="UP000243459"/>
    </source>
</evidence>